<feature type="region of interest" description="Disordered" evidence="1">
    <location>
        <begin position="420"/>
        <end position="439"/>
    </location>
</feature>
<dbReference type="InParanoid" id="A0A165G7W1"/>
<reference evidence="2 3" key="1">
    <citation type="journal article" date="2016" name="Mol. Biol. Evol.">
        <title>Comparative Genomics of Early-Diverging Mushroom-Forming Fungi Provides Insights into the Origins of Lignocellulose Decay Capabilities.</title>
        <authorList>
            <person name="Nagy L.G."/>
            <person name="Riley R."/>
            <person name="Tritt A."/>
            <person name="Adam C."/>
            <person name="Daum C."/>
            <person name="Floudas D."/>
            <person name="Sun H."/>
            <person name="Yadav J.S."/>
            <person name="Pangilinan J."/>
            <person name="Larsson K.H."/>
            <person name="Matsuura K."/>
            <person name="Barry K."/>
            <person name="Labutti K."/>
            <person name="Kuo R."/>
            <person name="Ohm R.A."/>
            <person name="Bhattacharya S.S."/>
            <person name="Shirouzu T."/>
            <person name="Yoshinaga Y."/>
            <person name="Martin F.M."/>
            <person name="Grigoriev I.V."/>
            <person name="Hibbett D.S."/>
        </authorList>
    </citation>
    <scope>NUCLEOTIDE SEQUENCE [LARGE SCALE GENOMIC DNA]</scope>
    <source>
        <strain evidence="2 3">93-53</strain>
    </source>
</reference>
<dbReference type="Proteomes" id="UP000076871">
    <property type="component" value="Unassembled WGS sequence"/>
</dbReference>
<organism evidence="2 3">
    <name type="scientific">Laetiporus sulphureus 93-53</name>
    <dbReference type="NCBI Taxonomy" id="1314785"/>
    <lineage>
        <taxon>Eukaryota</taxon>
        <taxon>Fungi</taxon>
        <taxon>Dikarya</taxon>
        <taxon>Basidiomycota</taxon>
        <taxon>Agaricomycotina</taxon>
        <taxon>Agaricomycetes</taxon>
        <taxon>Polyporales</taxon>
        <taxon>Laetiporus</taxon>
    </lineage>
</organism>
<dbReference type="EMBL" id="KV427610">
    <property type="protein sequence ID" value="KZT09949.1"/>
    <property type="molecule type" value="Genomic_DNA"/>
</dbReference>
<feature type="compositionally biased region" description="Gly residues" evidence="1">
    <location>
        <begin position="424"/>
        <end position="439"/>
    </location>
</feature>
<evidence type="ECO:0000313" key="3">
    <source>
        <dbReference type="Proteomes" id="UP000076871"/>
    </source>
</evidence>
<sequence>MVGSNASSFTQPTPESQEAIQMRAERMQQIVSDAAASRITNDSAIQRLQEIGANDQEVRDYLDQLVDQEREKLGGERAGGSGEREPSPSQSTEGRGERVEESQCEANPADKLAWAIVKQKLLSLRQPRGQVANEDLLLEDLAKVLGRSSEDKAATGIPQSVLAAAPHLASILPSSQDTHLAETFRLRQLYATEHASDPILDLMQQQGLQVPLPRSIWKDILLDRYVNFEKLFASMELGYDHDDEPKDLAAGFAIIKKDHSSSRRPVRFESDWIRIFGAWADGVRCLYPHRSNELDQYRTIILELFHSMASDPSIAIGVDRAARDAYYKSPFHLDDRARLQVHIFAEIMRSTSHTALGKRSSAGLSAAPSKRAATPCINWNLERCNDDHCTNRRKHGVCCECGGQHRVKDDSACFAAFKARKAPGSGGSGRGGSGSSART</sequence>
<protein>
    <submittedName>
        <fullName evidence="2">Uncharacterized protein</fullName>
    </submittedName>
</protein>
<evidence type="ECO:0000256" key="1">
    <source>
        <dbReference type="SAM" id="MobiDB-lite"/>
    </source>
</evidence>
<dbReference type="GeneID" id="63820974"/>
<dbReference type="AlphaFoldDB" id="A0A165G7W1"/>
<feature type="compositionally biased region" description="Polar residues" evidence="1">
    <location>
        <begin position="1"/>
        <end position="19"/>
    </location>
</feature>
<name>A0A165G7W1_9APHY</name>
<feature type="region of interest" description="Disordered" evidence="1">
    <location>
        <begin position="1"/>
        <end position="23"/>
    </location>
</feature>
<evidence type="ECO:0000313" key="2">
    <source>
        <dbReference type="EMBL" id="KZT09949.1"/>
    </source>
</evidence>
<proteinExistence type="predicted"/>
<accession>A0A165G7W1</accession>
<feature type="region of interest" description="Disordered" evidence="1">
    <location>
        <begin position="73"/>
        <end position="106"/>
    </location>
</feature>
<dbReference type="RefSeq" id="XP_040767689.1">
    <property type="nucleotide sequence ID" value="XM_040903944.1"/>
</dbReference>
<gene>
    <name evidence="2" type="ORF">LAESUDRAFT_645833</name>
</gene>
<dbReference type="OrthoDB" id="2802741at2759"/>
<keyword evidence="3" id="KW-1185">Reference proteome</keyword>